<evidence type="ECO:0000313" key="2">
    <source>
        <dbReference type="EMBL" id="KAF3553063.1"/>
    </source>
</evidence>
<comment type="caution">
    <text evidence="2">The sequence shown here is derived from an EMBL/GenBank/DDBJ whole genome shotgun (WGS) entry which is preliminary data.</text>
</comment>
<keyword evidence="1" id="KW-0732">Signal</keyword>
<feature type="chain" id="PRO_5035726089" description="CID domain-containing protein" evidence="1">
    <location>
        <begin position="23"/>
        <end position="266"/>
    </location>
</feature>
<reference evidence="2" key="1">
    <citation type="submission" date="2019-12" db="EMBL/GenBank/DDBJ databases">
        <title>Genome sequencing and annotation of Brassica cretica.</title>
        <authorList>
            <person name="Studholme D.J."/>
            <person name="Sarris P."/>
        </authorList>
    </citation>
    <scope>NUCLEOTIDE SEQUENCE</scope>
    <source>
        <strain evidence="2">PFS-109/04</strain>
        <tissue evidence="2">Leaf</tissue>
    </source>
</reference>
<protein>
    <recommendedName>
        <fullName evidence="4">CID domain-containing protein</fullName>
    </recommendedName>
</protein>
<proteinExistence type="predicted"/>
<organism evidence="2 3">
    <name type="scientific">Brassica cretica</name>
    <name type="common">Mustard</name>
    <dbReference type="NCBI Taxonomy" id="69181"/>
    <lineage>
        <taxon>Eukaryota</taxon>
        <taxon>Viridiplantae</taxon>
        <taxon>Streptophyta</taxon>
        <taxon>Embryophyta</taxon>
        <taxon>Tracheophyta</taxon>
        <taxon>Spermatophyta</taxon>
        <taxon>Magnoliopsida</taxon>
        <taxon>eudicotyledons</taxon>
        <taxon>Gunneridae</taxon>
        <taxon>Pentapetalae</taxon>
        <taxon>rosids</taxon>
        <taxon>malvids</taxon>
        <taxon>Brassicales</taxon>
        <taxon>Brassicaceae</taxon>
        <taxon>Brassiceae</taxon>
        <taxon>Brassica</taxon>
    </lineage>
</organism>
<evidence type="ECO:0000313" key="3">
    <source>
        <dbReference type="Proteomes" id="UP000712600"/>
    </source>
</evidence>
<evidence type="ECO:0008006" key="4">
    <source>
        <dbReference type="Google" id="ProtNLM"/>
    </source>
</evidence>
<accession>A0A8S9QKY8</accession>
<dbReference type="EMBL" id="QGKX02000996">
    <property type="protein sequence ID" value="KAF3553063.1"/>
    <property type="molecule type" value="Genomic_DNA"/>
</dbReference>
<dbReference type="AlphaFoldDB" id="A0A8S9QKY8"/>
<evidence type="ECO:0000256" key="1">
    <source>
        <dbReference type="SAM" id="SignalP"/>
    </source>
</evidence>
<feature type="signal peptide" evidence="1">
    <location>
        <begin position="1"/>
        <end position="22"/>
    </location>
</feature>
<dbReference type="Proteomes" id="UP000712600">
    <property type="component" value="Unassembled WGS sequence"/>
</dbReference>
<name>A0A8S9QKY8_BRACR</name>
<sequence length="266" mass="30549">MGFDKKWTLGLLILCLLGFVSAQRGDTDKAKKIREAAIFTISFVACDSPSGNQLLWSIFKALRTFCAYQTLSFSFFRSLYFLTSVAKITSPAAPAAIAVVPYSTFNSLRLGRSTQSIVGRLIRFWDSRNINKNGDFMGITILLLDELIPTTTKHPRTNGNEMMRPPLSLKREEKWSAAFWKMVTWSLQDEDGTRDEEDEEKCYLEYPNVEDVDNVPPLSLKREEKWSAAFWKMVTWSLQDEDGTRDEEDEEKCYLEYPNVEDVDNV</sequence>
<gene>
    <name evidence="2" type="ORF">F2Q69_00010864</name>
</gene>